<dbReference type="Gene3D" id="1.20.1530.20">
    <property type="match status" value="1"/>
</dbReference>
<feature type="transmembrane region" description="Helical" evidence="1">
    <location>
        <begin position="130"/>
        <end position="156"/>
    </location>
</feature>
<keyword evidence="3" id="KW-1185">Reference proteome</keyword>
<evidence type="ECO:0000313" key="2">
    <source>
        <dbReference type="EMBL" id="MBR7827060.1"/>
    </source>
</evidence>
<protein>
    <submittedName>
        <fullName evidence="2">Bile acid:sodium symporter</fullName>
    </submittedName>
</protein>
<feature type="transmembrane region" description="Helical" evidence="1">
    <location>
        <begin position="205"/>
        <end position="225"/>
    </location>
</feature>
<dbReference type="PANTHER" id="PTHR18640:SF5">
    <property type="entry name" value="SODIUM_BILE ACID COTRANSPORTER 7"/>
    <property type="match status" value="1"/>
</dbReference>
<keyword evidence="1" id="KW-0472">Membrane</keyword>
<dbReference type="PANTHER" id="PTHR18640">
    <property type="entry name" value="SOLUTE CARRIER FAMILY 10 MEMBER 7"/>
    <property type="match status" value="1"/>
</dbReference>
<evidence type="ECO:0000313" key="3">
    <source>
        <dbReference type="Proteomes" id="UP000676325"/>
    </source>
</evidence>
<dbReference type="GO" id="GO:0005886">
    <property type="term" value="C:plasma membrane"/>
    <property type="evidence" value="ECO:0007669"/>
    <property type="project" value="TreeGrafter"/>
</dbReference>
<reference evidence="2" key="1">
    <citation type="submission" date="2021-04" db="EMBL/GenBank/DDBJ databases">
        <title>Genome based classification of Actinospica acidithermotolerans sp. nov., an actinobacterium isolated from an Indonesian hot spring.</title>
        <authorList>
            <person name="Kusuma A.B."/>
            <person name="Putra K.E."/>
            <person name="Nafisah S."/>
            <person name="Loh J."/>
            <person name="Nouioui I."/>
            <person name="Goodfellow M."/>
        </authorList>
    </citation>
    <scope>NUCLEOTIDE SEQUENCE</scope>
    <source>
        <strain evidence="2">MGRD01-02</strain>
    </source>
</reference>
<name>A0A941E653_9ACTN</name>
<evidence type="ECO:0000256" key="1">
    <source>
        <dbReference type="SAM" id="Phobius"/>
    </source>
</evidence>
<keyword evidence="1" id="KW-1133">Transmembrane helix</keyword>
<feature type="transmembrane region" description="Helical" evidence="1">
    <location>
        <begin position="162"/>
        <end position="184"/>
    </location>
</feature>
<comment type="caution">
    <text evidence="2">The sequence shown here is derived from an EMBL/GenBank/DDBJ whole genome shotgun (WGS) entry which is preliminary data.</text>
</comment>
<feature type="transmembrane region" description="Helical" evidence="1">
    <location>
        <begin position="265"/>
        <end position="289"/>
    </location>
</feature>
<keyword evidence="1" id="KW-0812">Transmembrane</keyword>
<dbReference type="InterPro" id="IPR016833">
    <property type="entry name" value="Put_Na-Bile_cotransptr"/>
</dbReference>
<organism evidence="2 3">
    <name type="scientific">Actinospica acidithermotolerans</name>
    <dbReference type="NCBI Taxonomy" id="2828514"/>
    <lineage>
        <taxon>Bacteria</taxon>
        <taxon>Bacillati</taxon>
        <taxon>Actinomycetota</taxon>
        <taxon>Actinomycetes</taxon>
        <taxon>Catenulisporales</taxon>
        <taxon>Actinospicaceae</taxon>
        <taxon>Actinospica</taxon>
    </lineage>
</organism>
<dbReference type="Proteomes" id="UP000676325">
    <property type="component" value="Unassembled WGS sequence"/>
</dbReference>
<dbReference type="PIRSF" id="PIRSF026166">
    <property type="entry name" value="UCP026166"/>
    <property type="match status" value="1"/>
</dbReference>
<dbReference type="EMBL" id="JAGSOH010000027">
    <property type="protein sequence ID" value="MBR7827060.1"/>
    <property type="molecule type" value="Genomic_DNA"/>
</dbReference>
<dbReference type="InterPro" id="IPR038770">
    <property type="entry name" value="Na+/solute_symporter_sf"/>
</dbReference>
<proteinExistence type="predicted"/>
<feature type="transmembrane region" description="Helical" evidence="1">
    <location>
        <begin position="71"/>
        <end position="90"/>
    </location>
</feature>
<gene>
    <name evidence="2" type="ORF">KDK95_12150</name>
</gene>
<sequence length="341" mass="35715">MDDVQRLRSSLDPFILSLLATVAIASVLPARGAGARAFSDLSTAGICLLFFLHGARLSPRAALDGMRQWRLHLLIFTLTFVVFPLLMLPLTLLEPGLIPHELFVGLVFLSVLPSTVQSSIAFTSIARGNVAAAVCSASMSNLIGVVLSPLLVSVLLGANARVSGSSMLSVAAQLLLPFLAGQLLRSRISPALKRHPRALASVDRGSVLIVVYTAFGAGVVAGIWHRVSWQQLVAVGVIDVALLAIVLTISTVGARMLGFDRGDRIAAVFCGSKKSLASGLPMATLLFPAATVSTIVLPLMIFHQIQLIACAALSRRYARRQAPEALADGAGPQASALAAAS</sequence>
<dbReference type="Pfam" id="PF13593">
    <property type="entry name" value="SBF_like"/>
    <property type="match status" value="1"/>
</dbReference>
<feature type="transmembrane region" description="Helical" evidence="1">
    <location>
        <begin position="102"/>
        <end position="123"/>
    </location>
</feature>
<accession>A0A941E653</accession>
<dbReference type="AlphaFoldDB" id="A0A941E653"/>
<feature type="transmembrane region" description="Helical" evidence="1">
    <location>
        <begin position="42"/>
        <end position="59"/>
    </location>
</feature>
<feature type="transmembrane region" description="Helical" evidence="1">
    <location>
        <begin position="231"/>
        <end position="253"/>
    </location>
</feature>